<dbReference type="AlphaFoldDB" id="A0AAV8UUV6"/>
<sequence>MATKEGYVAQAPRKKEGDGVTTRGRKPPRSPEIDVIYEDEGYVVVNKPADVRMDGEFDVTVEKLVRAHMTKKDATWEKEGKIRFVHQLDYATSGVLLLALTRPAAAFTCKQFERRTVQKKYLALVYGTIPPGTYKYDEHIANQPGLDFRMTVGTSSNPGRSALTYCTPVGYGEYLGKRVTKVLLEPSSGRRHQLRVHLLTAGFPIVGDATYALDSELGPDDPSTPPRMFLHAWNLLIKLPAPIGFRLFETEDPFKGFVELSPSPPADFSALVSLA</sequence>
<dbReference type="PANTHER" id="PTHR21600:SF77">
    <property type="entry name" value="PSEUDOURIDYLATE SYNTHASE PROTEIN, PUTATIVE-RELATED"/>
    <property type="match status" value="1"/>
</dbReference>
<dbReference type="InterPro" id="IPR020103">
    <property type="entry name" value="PsdUridine_synth_cat_dom_sf"/>
</dbReference>
<evidence type="ECO:0000313" key="4">
    <source>
        <dbReference type="Proteomes" id="UP001157974"/>
    </source>
</evidence>
<dbReference type="GO" id="GO:0009982">
    <property type="term" value="F:pseudouridine synthase activity"/>
    <property type="evidence" value="ECO:0007669"/>
    <property type="project" value="InterPro"/>
</dbReference>
<organism evidence="3 4">
    <name type="scientific">Rhodosorus marinus</name>
    <dbReference type="NCBI Taxonomy" id="101924"/>
    <lineage>
        <taxon>Eukaryota</taxon>
        <taxon>Rhodophyta</taxon>
        <taxon>Stylonematophyceae</taxon>
        <taxon>Stylonematales</taxon>
        <taxon>Stylonemataceae</taxon>
        <taxon>Rhodosorus</taxon>
    </lineage>
</organism>
<dbReference type="Proteomes" id="UP001157974">
    <property type="component" value="Unassembled WGS sequence"/>
</dbReference>
<evidence type="ECO:0000259" key="2">
    <source>
        <dbReference type="Pfam" id="PF00849"/>
    </source>
</evidence>
<reference evidence="3 4" key="1">
    <citation type="journal article" date="2023" name="Nat. Commun.">
        <title>Origin of minicircular mitochondrial genomes in red algae.</title>
        <authorList>
            <person name="Lee Y."/>
            <person name="Cho C.H."/>
            <person name="Lee Y.M."/>
            <person name="Park S.I."/>
            <person name="Yang J.H."/>
            <person name="West J.A."/>
            <person name="Bhattacharya D."/>
            <person name="Yoon H.S."/>
        </authorList>
    </citation>
    <scope>NUCLEOTIDE SEQUENCE [LARGE SCALE GENOMIC DNA]</scope>
    <source>
        <strain evidence="3 4">CCMP1338</strain>
        <tissue evidence="3">Whole cell</tissue>
    </source>
</reference>
<feature type="region of interest" description="Disordered" evidence="1">
    <location>
        <begin position="1"/>
        <end position="31"/>
    </location>
</feature>
<dbReference type="Pfam" id="PF00849">
    <property type="entry name" value="PseudoU_synth_2"/>
    <property type="match status" value="1"/>
</dbReference>
<dbReference type="SUPFAM" id="SSF55120">
    <property type="entry name" value="Pseudouridine synthase"/>
    <property type="match status" value="1"/>
</dbReference>
<gene>
    <name evidence="3" type="ORF">NDN08_002838</name>
</gene>
<keyword evidence="4" id="KW-1185">Reference proteome</keyword>
<comment type="caution">
    <text evidence="3">The sequence shown here is derived from an EMBL/GenBank/DDBJ whole genome shotgun (WGS) entry which is preliminary data.</text>
</comment>
<dbReference type="GO" id="GO:0003723">
    <property type="term" value="F:RNA binding"/>
    <property type="evidence" value="ECO:0007669"/>
    <property type="project" value="InterPro"/>
</dbReference>
<dbReference type="InterPro" id="IPR006145">
    <property type="entry name" value="PsdUridine_synth_RsuA/RluA"/>
</dbReference>
<dbReference type="InterPro" id="IPR050188">
    <property type="entry name" value="RluA_PseudoU_synthase"/>
</dbReference>
<dbReference type="GO" id="GO:0000455">
    <property type="term" value="P:enzyme-directed rRNA pseudouridine synthesis"/>
    <property type="evidence" value="ECO:0007669"/>
    <property type="project" value="TreeGrafter"/>
</dbReference>
<dbReference type="CDD" id="cd02869">
    <property type="entry name" value="PseudoU_synth_RluA_like"/>
    <property type="match status" value="1"/>
</dbReference>
<protein>
    <recommendedName>
        <fullName evidence="2">Pseudouridine synthase RsuA/RluA-like domain-containing protein</fullName>
    </recommendedName>
</protein>
<dbReference type="Gene3D" id="3.30.2350.10">
    <property type="entry name" value="Pseudouridine synthase"/>
    <property type="match status" value="1"/>
</dbReference>
<dbReference type="EMBL" id="JAMWBK010000003">
    <property type="protein sequence ID" value="KAJ8906345.1"/>
    <property type="molecule type" value="Genomic_DNA"/>
</dbReference>
<evidence type="ECO:0000256" key="1">
    <source>
        <dbReference type="SAM" id="MobiDB-lite"/>
    </source>
</evidence>
<feature type="domain" description="Pseudouridine synthase RsuA/RluA-like" evidence="2">
    <location>
        <begin position="42"/>
        <end position="198"/>
    </location>
</feature>
<accession>A0AAV8UUV6</accession>
<proteinExistence type="predicted"/>
<dbReference type="PANTHER" id="PTHR21600">
    <property type="entry name" value="MITOCHONDRIAL RNA PSEUDOURIDINE SYNTHASE"/>
    <property type="match status" value="1"/>
</dbReference>
<name>A0AAV8UUV6_9RHOD</name>
<evidence type="ECO:0000313" key="3">
    <source>
        <dbReference type="EMBL" id="KAJ8906345.1"/>
    </source>
</evidence>